<evidence type="ECO:0000313" key="2">
    <source>
        <dbReference type="EMBL" id="KAF6360234.1"/>
    </source>
</evidence>
<dbReference type="EMBL" id="JABWUV010000004">
    <property type="protein sequence ID" value="KAF6360234.1"/>
    <property type="molecule type" value="Genomic_DNA"/>
</dbReference>
<accession>A0A7J7YEE0</accession>
<proteinExistence type="predicted"/>
<evidence type="ECO:0000313" key="3">
    <source>
        <dbReference type="Proteomes" id="UP000527355"/>
    </source>
</evidence>
<reference evidence="2 3" key="1">
    <citation type="journal article" date="2020" name="Nature">
        <title>Six reference-quality genomes reveal evolution of bat adaptations.</title>
        <authorList>
            <person name="Jebb D."/>
            <person name="Huang Z."/>
            <person name="Pippel M."/>
            <person name="Hughes G.M."/>
            <person name="Lavrichenko K."/>
            <person name="Devanna P."/>
            <person name="Winkler S."/>
            <person name="Jermiin L.S."/>
            <person name="Skirmuntt E.C."/>
            <person name="Katzourakis A."/>
            <person name="Burkitt-Gray L."/>
            <person name="Ray D.A."/>
            <person name="Sullivan K.A.M."/>
            <person name="Roscito J.G."/>
            <person name="Kirilenko B.M."/>
            <person name="Davalos L.M."/>
            <person name="Corthals A.P."/>
            <person name="Power M.L."/>
            <person name="Jones G."/>
            <person name="Ransome R.D."/>
            <person name="Dechmann D.K.N."/>
            <person name="Locatelli A.G."/>
            <person name="Puechmaille S.J."/>
            <person name="Fedrigo O."/>
            <person name="Jarvis E.D."/>
            <person name="Hiller M."/>
            <person name="Vernes S.C."/>
            <person name="Myers E.W."/>
            <person name="Teeling E.C."/>
        </authorList>
    </citation>
    <scope>NUCLEOTIDE SEQUENCE [LARGE SCALE GENOMIC DNA]</scope>
    <source>
        <strain evidence="2">MMyoMyo1</strain>
        <tissue evidence="2">Flight muscle</tissue>
    </source>
</reference>
<evidence type="ECO:0000256" key="1">
    <source>
        <dbReference type="SAM" id="MobiDB-lite"/>
    </source>
</evidence>
<sequence length="127" mass="14158">MQINRQQRWQLICICRHQVTKRSLLAPGRSSEQSLVWRAKSKEGSPPHQPRPRGPRGQGRAKPLARCAGLAPRAGVASEKRRAKPTMPASPGEEQRPGFQVLEENWYQQPGEGAPEGPQTERGHRLG</sequence>
<dbReference type="AlphaFoldDB" id="A0A7J7YEE0"/>
<protein>
    <submittedName>
        <fullName evidence="2">Uncharacterized protein</fullName>
    </submittedName>
</protein>
<comment type="caution">
    <text evidence="2">The sequence shown here is derived from an EMBL/GenBank/DDBJ whole genome shotgun (WGS) entry which is preliminary data.</text>
</comment>
<dbReference type="Proteomes" id="UP000527355">
    <property type="component" value="Unassembled WGS sequence"/>
</dbReference>
<organism evidence="2 3">
    <name type="scientific">Myotis myotis</name>
    <name type="common">Greater mouse-eared bat</name>
    <name type="synonym">Vespertilio myotis</name>
    <dbReference type="NCBI Taxonomy" id="51298"/>
    <lineage>
        <taxon>Eukaryota</taxon>
        <taxon>Metazoa</taxon>
        <taxon>Chordata</taxon>
        <taxon>Craniata</taxon>
        <taxon>Vertebrata</taxon>
        <taxon>Euteleostomi</taxon>
        <taxon>Mammalia</taxon>
        <taxon>Eutheria</taxon>
        <taxon>Laurasiatheria</taxon>
        <taxon>Chiroptera</taxon>
        <taxon>Yangochiroptera</taxon>
        <taxon>Vespertilionidae</taxon>
        <taxon>Myotis</taxon>
    </lineage>
</organism>
<gene>
    <name evidence="2" type="ORF">mMyoMyo1_011180</name>
</gene>
<feature type="region of interest" description="Disordered" evidence="1">
    <location>
        <begin position="23"/>
        <end position="127"/>
    </location>
</feature>
<name>A0A7J7YEE0_MYOMY</name>
<keyword evidence="3" id="KW-1185">Reference proteome</keyword>